<keyword evidence="2" id="KW-1185">Reference proteome</keyword>
<dbReference type="EMBL" id="JASCZI010181334">
    <property type="protein sequence ID" value="MED6182059.1"/>
    <property type="molecule type" value="Genomic_DNA"/>
</dbReference>
<comment type="caution">
    <text evidence="1">The sequence shown here is derived from an EMBL/GenBank/DDBJ whole genome shotgun (WGS) entry which is preliminary data.</text>
</comment>
<accession>A0ABU6W8E5</accession>
<organism evidence="1 2">
    <name type="scientific">Stylosanthes scabra</name>
    <dbReference type="NCBI Taxonomy" id="79078"/>
    <lineage>
        <taxon>Eukaryota</taxon>
        <taxon>Viridiplantae</taxon>
        <taxon>Streptophyta</taxon>
        <taxon>Embryophyta</taxon>
        <taxon>Tracheophyta</taxon>
        <taxon>Spermatophyta</taxon>
        <taxon>Magnoliopsida</taxon>
        <taxon>eudicotyledons</taxon>
        <taxon>Gunneridae</taxon>
        <taxon>Pentapetalae</taxon>
        <taxon>rosids</taxon>
        <taxon>fabids</taxon>
        <taxon>Fabales</taxon>
        <taxon>Fabaceae</taxon>
        <taxon>Papilionoideae</taxon>
        <taxon>50 kb inversion clade</taxon>
        <taxon>dalbergioids sensu lato</taxon>
        <taxon>Dalbergieae</taxon>
        <taxon>Pterocarpus clade</taxon>
        <taxon>Stylosanthes</taxon>
    </lineage>
</organism>
<protein>
    <submittedName>
        <fullName evidence="1">Uncharacterized protein</fullName>
    </submittedName>
</protein>
<reference evidence="1 2" key="1">
    <citation type="journal article" date="2023" name="Plants (Basel)">
        <title>Bridging the Gap: Combining Genomics and Transcriptomics Approaches to Understand Stylosanthes scabra, an Orphan Legume from the Brazilian Caatinga.</title>
        <authorList>
            <person name="Ferreira-Neto J.R.C."/>
            <person name="da Silva M.D."/>
            <person name="Binneck E."/>
            <person name="de Melo N.F."/>
            <person name="da Silva R.H."/>
            <person name="de Melo A.L.T.M."/>
            <person name="Pandolfi V."/>
            <person name="Bustamante F.O."/>
            <person name="Brasileiro-Vidal A.C."/>
            <person name="Benko-Iseppon A.M."/>
        </authorList>
    </citation>
    <scope>NUCLEOTIDE SEQUENCE [LARGE SCALE GENOMIC DNA]</scope>
    <source>
        <tissue evidence="1">Leaves</tissue>
    </source>
</reference>
<dbReference type="Proteomes" id="UP001341840">
    <property type="component" value="Unassembled WGS sequence"/>
</dbReference>
<evidence type="ECO:0000313" key="1">
    <source>
        <dbReference type="EMBL" id="MED6182059.1"/>
    </source>
</evidence>
<gene>
    <name evidence="1" type="ORF">PIB30_025135</name>
</gene>
<evidence type="ECO:0000313" key="2">
    <source>
        <dbReference type="Proteomes" id="UP001341840"/>
    </source>
</evidence>
<name>A0ABU6W8E5_9FABA</name>
<sequence length="142" mass="15786">MSSMKKNFSTPPTKLPSWKIVSQNGYRRKVTTTGASAKTPATSRRYQNPIVYQFFAGNRRHLQRQRGWKFQQSATVKVPVGAAKARKNAGDLATVDDNLGGLNGDRVDLGLAWRMESEERSEDSGSCITVGVTMVNNFLKFD</sequence>
<proteinExistence type="predicted"/>